<dbReference type="PROSITE" id="PS51782">
    <property type="entry name" value="LYSM"/>
    <property type="match status" value="1"/>
</dbReference>
<dbReference type="EMBL" id="JBHSBV010000003">
    <property type="protein sequence ID" value="MFC4201310.1"/>
    <property type="molecule type" value="Genomic_DNA"/>
</dbReference>
<dbReference type="PANTHER" id="PTHR38731">
    <property type="entry name" value="LIPL45-RELATED LIPOPROTEIN-RELATED"/>
    <property type="match status" value="1"/>
</dbReference>
<dbReference type="InterPro" id="IPR018392">
    <property type="entry name" value="LysM"/>
</dbReference>
<keyword evidence="1" id="KW-0732">Signal</keyword>
<protein>
    <submittedName>
        <fullName evidence="3">FecR domain-containing protein</fullName>
    </submittedName>
</protein>
<dbReference type="Pfam" id="PF01476">
    <property type="entry name" value="LysM"/>
    <property type="match status" value="1"/>
</dbReference>
<organism evidence="3 4">
    <name type="scientific">Candidimonas humi</name>
    <dbReference type="NCBI Taxonomy" id="683355"/>
    <lineage>
        <taxon>Bacteria</taxon>
        <taxon>Pseudomonadati</taxon>
        <taxon>Pseudomonadota</taxon>
        <taxon>Betaproteobacteria</taxon>
        <taxon>Burkholderiales</taxon>
        <taxon>Alcaligenaceae</taxon>
        <taxon>Candidimonas</taxon>
    </lineage>
</organism>
<reference evidence="4" key="1">
    <citation type="journal article" date="2019" name="Int. J. Syst. Evol. Microbiol.">
        <title>The Global Catalogue of Microorganisms (GCM) 10K type strain sequencing project: providing services to taxonomists for standard genome sequencing and annotation.</title>
        <authorList>
            <consortium name="The Broad Institute Genomics Platform"/>
            <consortium name="The Broad Institute Genome Sequencing Center for Infectious Disease"/>
            <person name="Wu L."/>
            <person name="Ma J."/>
        </authorList>
    </citation>
    <scope>NUCLEOTIDE SEQUENCE [LARGE SCALE GENOMIC DNA]</scope>
    <source>
        <strain evidence="4">LMG 24813</strain>
    </source>
</reference>
<feature type="chain" id="PRO_5045102072" evidence="1">
    <location>
        <begin position="28"/>
        <end position="367"/>
    </location>
</feature>
<comment type="caution">
    <text evidence="3">The sequence shown here is derived from an EMBL/GenBank/DDBJ whole genome shotgun (WGS) entry which is preliminary data.</text>
</comment>
<proteinExistence type="predicted"/>
<name>A0ABV8NZL5_9BURK</name>
<dbReference type="Proteomes" id="UP001595848">
    <property type="component" value="Unassembled WGS sequence"/>
</dbReference>
<evidence type="ECO:0000313" key="3">
    <source>
        <dbReference type="EMBL" id="MFC4201310.1"/>
    </source>
</evidence>
<gene>
    <name evidence="3" type="ORF">ACFOY1_10135</name>
</gene>
<dbReference type="CDD" id="cd00118">
    <property type="entry name" value="LysM"/>
    <property type="match status" value="1"/>
</dbReference>
<dbReference type="PIRSF" id="PIRSF029644">
    <property type="entry name" value="UCP029644"/>
    <property type="match status" value="1"/>
</dbReference>
<dbReference type="InterPro" id="IPR016930">
    <property type="entry name" value="UCP029644"/>
</dbReference>
<evidence type="ECO:0000256" key="1">
    <source>
        <dbReference type="SAM" id="SignalP"/>
    </source>
</evidence>
<feature type="domain" description="LysM" evidence="2">
    <location>
        <begin position="37"/>
        <end position="84"/>
    </location>
</feature>
<keyword evidence="4" id="KW-1185">Reference proteome</keyword>
<accession>A0ABV8NZL5</accession>
<dbReference type="PANTHER" id="PTHR38731:SF1">
    <property type="entry name" value="FECR PROTEIN DOMAIN-CONTAINING PROTEIN"/>
    <property type="match status" value="1"/>
</dbReference>
<dbReference type="RefSeq" id="WP_217963315.1">
    <property type="nucleotide sequence ID" value="NZ_JAHTBN010000002.1"/>
</dbReference>
<feature type="signal peptide" evidence="1">
    <location>
        <begin position="1"/>
        <end position="27"/>
    </location>
</feature>
<evidence type="ECO:0000313" key="4">
    <source>
        <dbReference type="Proteomes" id="UP001595848"/>
    </source>
</evidence>
<dbReference type="Pfam" id="PF04773">
    <property type="entry name" value="FecR"/>
    <property type="match status" value="1"/>
</dbReference>
<evidence type="ECO:0000259" key="2">
    <source>
        <dbReference type="PROSITE" id="PS51782"/>
    </source>
</evidence>
<sequence>MFLSLTRFSALLLLAAALASAPNAARAQAAGASGDDFLYKVMAGDTLIGLAQRYTTGTSNWPRLQSLNNVQDTTALPIGKELRIPFAIIPEVPADAIVVHVTGQASANGRQISAQSRVPEGQTVVTGPGGFVTLQLTDGSLLSVPSSSSLTLNRLRAFKNVGLTDSIIHVKQGSVESSVAPKGSGVGRFEVRTPLSITGVRGTVLRVHASPQGAQSEVVKGVAHLSSQQSQNATLHQSQGAAIGPQGKLLGVRPLLPAPALPPLDPKQFGGRSLSFPAVPGAVKYLVRVSSDAAGADLVSSQEFTKPEISFSSPGPGTYYVVVRAIDALGIGGLDARESFKGASVLRSSDGSPIRTGFGGYVRLTDY</sequence>
<dbReference type="InterPro" id="IPR006860">
    <property type="entry name" value="FecR"/>
</dbReference>
<dbReference type="SMART" id="SM00257">
    <property type="entry name" value="LysM"/>
    <property type="match status" value="1"/>
</dbReference>